<dbReference type="EMBL" id="VOIH02000001">
    <property type="protein sequence ID" value="KAF3456051.1"/>
    <property type="molecule type" value="Genomic_DNA"/>
</dbReference>
<evidence type="ECO:0000313" key="4">
    <source>
        <dbReference type="Proteomes" id="UP000796880"/>
    </source>
</evidence>
<comment type="caution">
    <text evidence="3">The sequence shown here is derived from an EMBL/GenBank/DDBJ whole genome shotgun (WGS) entry which is preliminary data.</text>
</comment>
<dbReference type="OrthoDB" id="65569at2759"/>
<evidence type="ECO:0000256" key="2">
    <source>
        <dbReference type="RuleBase" id="RU003690"/>
    </source>
</evidence>
<dbReference type="Proteomes" id="UP000796880">
    <property type="component" value="Unassembled WGS sequence"/>
</dbReference>
<gene>
    <name evidence="3" type="ORF">FNV43_RR00694</name>
</gene>
<dbReference type="PRINTS" id="PR00131">
    <property type="entry name" value="GLHYDRLASE1"/>
</dbReference>
<dbReference type="AlphaFoldDB" id="A0A8K0MRE3"/>
<dbReference type="Gene3D" id="3.20.20.80">
    <property type="entry name" value="Glycosidases"/>
    <property type="match status" value="1"/>
</dbReference>
<dbReference type="InterPro" id="IPR017853">
    <property type="entry name" value="GH"/>
</dbReference>
<dbReference type="SUPFAM" id="SSF51445">
    <property type="entry name" value="(Trans)glycosidases"/>
    <property type="match status" value="1"/>
</dbReference>
<keyword evidence="4" id="KW-1185">Reference proteome</keyword>
<dbReference type="GO" id="GO:0005975">
    <property type="term" value="P:carbohydrate metabolic process"/>
    <property type="evidence" value="ECO:0007669"/>
    <property type="project" value="InterPro"/>
</dbReference>
<dbReference type="PANTHER" id="PTHR10353:SF297">
    <property type="entry name" value="VICIANIN HYDROLASE-LIKE"/>
    <property type="match status" value="1"/>
</dbReference>
<evidence type="ECO:0000256" key="1">
    <source>
        <dbReference type="ARBA" id="ARBA00010838"/>
    </source>
</evidence>
<evidence type="ECO:0000313" key="3">
    <source>
        <dbReference type="EMBL" id="KAF3456051.1"/>
    </source>
</evidence>
<accession>A0A8K0MRE3</accession>
<proteinExistence type="inferred from homology"/>
<reference evidence="3" key="1">
    <citation type="submission" date="2020-03" db="EMBL/GenBank/DDBJ databases">
        <title>A high-quality chromosome-level genome assembly of a woody plant with both climbing and erect habits, Rhamnella rubrinervis.</title>
        <authorList>
            <person name="Lu Z."/>
            <person name="Yang Y."/>
            <person name="Zhu X."/>
            <person name="Sun Y."/>
        </authorList>
    </citation>
    <scope>NUCLEOTIDE SEQUENCE</scope>
    <source>
        <strain evidence="3">BYM</strain>
        <tissue evidence="3">Leaf</tissue>
    </source>
</reference>
<dbReference type="InterPro" id="IPR001360">
    <property type="entry name" value="Glyco_hydro_1"/>
</dbReference>
<protein>
    <submittedName>
        <fullName evidence="3">Uncharacterized protein</fullName>
    </submittedName>
</protein>
<sequence length="148" mass="17317">MMHRQRTEYDLCLNAPGRFSDYVGNCGAGDSVVEPYIVAFINLLLAHSAVEVYKEKYQAFAALIYSDYPKTMQAIVGNRLSKFTKSESDSLKREGVNVKAYYAWSFLDDFEWASDYTVRYGLTYVDFKNNFERHIKYSVYWLKMFLLK</sequence>
<dbReference type="GO" id="GO:0008422">
    <property type="term" value="F:beta-glucosidase activity"/>
    <property type="evidence" value="ECO:0007669"/>
    <property type="project" value="TreeGrafter"/>
</dbReference>
<organism evidence="3 4">
    <name type="scientific">Rhamnella rubrinervis</name>
    <dbReference type="NCBI Taxonomy" id="2594499"/>
    <lineage>
        <taxon>Eukaryota</taxon>
        <taxon>Viridiplantae</taxon>
        <taxon>Streptophyta</taxon>
        <taxon>Embryophyta</taxon>
        <taxon>Tracheophyta</taxon>
        <taxon>Spermatophyta</taxon>
        <taxon>Magnoliopsida</taxon>
        <taxon>eudicotyledons</taxon>
        <taxon>Gunneridae</taxon>
        <taxon>Pentapetalae</taxon>
        <taxon>rosids</taxon>
        <taxon>fabids</taxon>
        <taxon>Rosales</taxon>
        <taxon>Rhamnaceae</taxon>
        <taxon>rhamnoid group</taxon>
        <taxon>Rhamneae</taxon>
        <taxon>Rhamnella</taxon>
    </lineage>
</organism>
<dbReference type="Pfam" id="PF00232">
    <property type="entry name" value="Glyco_hydro_1"/>
    <property type="match status" value="1"/>
</dbReference>
<comment type="similarity">
    <text evidence="1 2">Belongs to the glycosyl hydrolase 1 family.</text>
</comment>
<dbReference type="PANTHER" id="PTHR10353">
    <property type="entry name" value="GLYCOSYL HYDROLASE"/>
    <property type="match status" value="1"/>
</dbReference>
<name>A0A8K0MRE3_9ROSA</name>